<dbReference type="Pfam" id="PF05193">
    <property type="entry name" value="Peptidase_M16_C"/>
    <property type="match status" value="2"/>
</dbReference>
<dbReference type="PANTHER" id="PTHR43690">
    <property type="entry name" value="NARDILYSIN"/>
    <property type="match status" value="1"/>
</dbReference>
<keyword evidence="10" id="KW-1185">Reference proteome</keyword>
<dbReference type="PANTHER" id="PTHR43690:SF17">
    <property type="entry name" value="PROTEIN YHJJ"/>
    <property type="match status" value="1"/>
</dbReference>
<evidence type="ECO:0000313" key="10">
    <source>
        <dbReference type="Proteomes" id="UP001151081"/>
    </source>
</evidence>
<dbReference type="GO" id="GO:0006508">
    <property type="term" value="P:proteolysis"/>
    <property type="evidence" value="ECO:0007669"/>
    <property type="project" value="UniProtKB-KW"/>
</dbReference>
<feature type="region of interest" description="Disordered" evidence="6">
    <location>
        <begin position="469"/>
        <end position="491"/>
    </location>
</feature>
<evidence type="ECO:0000256" key="6">
    <source>
        <dbReference type="SAM" id="MobiDB-lite"/>
    </source>
</evidence>
<dbReference type="RefSeq" id="WP_272420540.1">
    <property type="nucleotide sequence ID" value="NZ_JAGTJJ010000007.1"/>
</dbReference>
<dbReference type="GO" id="GO:0046872">
    <property type="term" value="F:metal ion binding"/>
    <property type="evidence" value="ECO:0007669"/>
    <property type="project" value="InterPro"/>
</dbReference>
<evidence type="ECO:0000256" key="4">
    <source>
        <dbReference type="ARBA" id="ARBA00022833"/>
    </source>
</evidence>
<dbReference type="AlphaFoldDB" id="A0A9X3X1T0"/>
<comment type="similarity">
    <text evidence="1">Belongs to the peptidase M16 family.</text>
</comment>
<reference evidence="9 10" key="1">
    <citation type="submission" date="2021-04" db="EMBL/GenBank/DDBJ databases">
        <title>Genome analysis of Polyangium sp.</title>
        <authorList>
            <person name="Li Y."/>
            <person name="Wang J."/>
        </authorList>
    </citation>
    <scope>NUCLEOTIDE SEQUENCE [LARGE SCALE GENOMIC DNA]</scope>
    <source>
        <strain evidence="9 10">SDU14</strain>
    </source>
</reference>
<feature type="region of interest" description="Disordered" evidence="6">
    <location>
        <begin position="257"/>
        <end position="281"/>
    </location>
</feature>
<sequence length="918" mass="98377">MHNLLRTGFVAAALALLPACVEQRPSVVPEHANLHIPPVPMEGVEIMLPSGLRVLVERDTRAPFVGVFTFIGAGASSDPKGKEGLAHFVEHLAYRARPYGKATFEGLLEQAGAARWNGMTSLDATAYYEMGPADALPDLLRLAGARMIAPTEGLLPDDIQVELEIVRAELRDRSELGPAGRVFGAMQVALFPADHPYARPPIGTLESLASLTLDDAKGFVRQHYRPHDTTMVIVGDVALKEVEQAVHTILPRELTAAPASGAPSRAQAAKPAVPPAPPPRSAALPQIEAPVSMPELWIGWSLPSALFAGRQQLRLLKRALDEYLDRTFREVHEFGSIGTLLIEGRDASMLLVSVPLRNASDPAASLGRILGEVDQMVAPLPQTVQAAYWERAFVNQQRKAILGALLEMEHPAGHALEMARSTHFAGTSSWYLRSINDLAGAEQGQIAGLGAEYLGRKRARAVYVVPAKGGAPGPAPASRSDAVGRDDERTPVQVDAERIRRIARAPGFAGYRQYVLPNGLEVIIGVRSSKPVVTAGLLLRGSPRTSASPAEAHVAMQTGQAASEPWTAFGGSLRRRIGSERVEYVLDAATGNTASMLQALAWSVRSMQIPPSSFLLKARAAATDLEHNRANPAKRGEIDFWKGLYGPHPFAHSVLPADLLRVEREGAEAWLTQHHAPRNAVLAVVGDVVPSEVEKAIEEVFGDWADDAPAQKLPALPKIGETRAKQPQIFVTNRPGATRATLHFGCLLPPLQGHSPARYELMAQLAEARLHAVLRRRLGMTYVANGFAATLWGGAAHLSIRADADQGRLGEALVVLRDVLRELEEGKLAPGELDAARLKLARQRVLSHVTNDAIVEAVLDARHTGVSLGVVDQYGSALASVTPDDVKEGFRRCAAGSPTLSLVGDEAPTRAAAAGAFP</sequence>
<evidence type="ECO:0000313" key="9">
    <source>
        <dbReference type="EMBL" id="MDC3982154.1"/>
    </source>
</evidence>
<evidence type="ECO:0000256" key="1">
    <source>
        <dbReference type="ARBA" id="ARBA00007261"/>
    </source>
</evidence>
<dbReference type="GO" id="GO:0008237">
    <property type="term" value="F:metallopeptidase activity"/>
    <property type="evidence" value="ECO:0007669"/>
    <property type="project" value="UniProtKB-KW"/>
</dbReference>
<evidence type="ECO:0000259" key="7">
    <source>
        <dbReference type="Pfam" id="PF00675"/>
    </source>
</evidence>
<dbReference type="Proteomes" id="UP001151081">
    <property type="component" value="Unassembled WGS sequence"/>
</dbReference>
<dbReference type="Pfam" id="PF00675">
    <property type="entry name" value="Peptidase_M16"/>
    <property type="match status" value="1"/>
</dbReference>
<keyword evidence="2" id="KW-0645">Protease</keyword>
<keyword evidence="5" id="KW-0482">Metalloprotease</keyword>
<dbReference type="InterPro" id="IPR011765">
    <property type="entry name" value="Pept_M16_N"/>
</dbReference>
<feature type="domain" description="Peptidase M16 C-terminal" evidence="8">
    <location>
        <begin position="664"/>
        <end position="839"/>
    </location>
</feature>
<dbReference type="InterPro" id="IPR050626">
    <property type="entry name" value="Peptidase_M16"/>
</dbReference>
<keyword evidence="3" id="KW-0378">Hydrolase</keyword>
<dbReference type="Gene3D" id="3.30.830.10">
    <property type="entry name" value="Metalloenzyme, LuxS/M16 peptidase-like"/>
    <property type="match status" value="3"/>
</dbReference>
<name>A0A9X3X1T0_9BACT</name>
<keyword evidence="4" id="KW-0862">Zinc</keyword>
<evidence type="ECO:0000256" key="2">
    <source>
        <dbReference type="ARBA" id="ARBA00022670"/>
    </source>
</evidence>
<feature type="domain" description="Peptidase M16 N-terminal" evidence="7">
    <location>
        <begin position="53"/>
        <end position="170"/>
    </location>
</feature>
<feature type="domain" description="Peptidase M16 C-terminal" evidence="8">
    <location>
        <begin position="210"/>
        <end position="354"/>
    </location>
</feature>
<accession>A0A9X3X1T0</accession>
<feature type="compositionally biased region" description="Basic and acidic residues" evidence="6">
    <location>
        <begin position="482"/>
        <end position="491"/>
    </location>
</feature>
<comment type="caution">
    <text evidence="9">The sequence shown here is derived from an EMBL/GenBank/DDBJ whole genome shotgun (WGS) entry which is preliminary data.</text>
</comment>
<protein>
    <submittedName>
        <fullName evidence="9">Insulinase family protein</fullName>
    </submittedName>
</protein>
<evidence type="ECO:0000256" key="3">
    <source>
        <dbReference type="ARBA" id="ARBA00022801"/>
    </source>
</evidence>
<dbReference type="InterPro" id="IPR011249">
    <property type="entry name" value="Metalloenz_LuxS/M16"/>
</dbReference>
<dbReference type="SUPFAM" id="SSF63411">
    <property type="entry name" value="LuxS/MPP-like metallohydrolase"/>
    <property type="match status" value="3"/>
</dbReference>
<dbReference type="InterPro" id="IPR007863">
    <property type="entry name" value="Peptidase_M16_C"/>
</dbReference>
<proteinExistence type="inferred from homology"/>
<evidence type="ECO:0000256" key="5">
    <source>
        <dbReference type="ARBA" id="ARBA00023049"/>
    </source>
</evidence>
<gene>
    <name evidence="9" type="ORF">KEG57_16670</name>
</gene>
<evidence type="ECO:0000259" key="8">
    <source>
        <dbReference type="Pfam" id="PF05193"/>
    </source>
</evidence>
<dbReference type="EMBL" id="JAGTJJ010000007">
    <property type="protein sequence ID" value="MDC3982154.1"/>
    <property type="molecule type" value="Genomic_DNA"/>
</dbReference>
<organism evidence="9 10">
    <name type="scientific">Polyangium jinanense</name>
    <dbReference type="NCBI Taxonomy" id="2829994"/>
    <lineage>
        <taxon>Bacteria</taxon>
        <taxon>Pseudomonadati</taxon>
        <taxon>Myxococcota</taxon>
        <taxon>Polyangia</taxon>
        <taxon>Polyangiales</taxon>
        <taxon>Polyangiaceae</taxon>
        <taxon>Polyangium</taxon>
    </lineage>
</organism>